<dbReference type="RefSeq" id="WP_147095865.1">
    <property type="nucleotide sequence ID" value="NZ_JBHUFH010000002.1"/>
</dbReference>
<protein>
    <submittedName>
        <fullName evidence="14">Alkane 1-monooxygenase</fullName>
    </submittedName>
</protein>
<dbReference type="Proteomes" id="UP000321562">
    <property type="component" value="Unassembled WGS sequence"/>
</dbReference>
<evidence type="ECO:0000256" key="1">
    <source>
        <dbReference type="ARBA" id="ARBA00004429"/>
    </source>
</evidence>
<proteinExistence type="inferred from homology"/>
<name>A0A5C6S7J1_9RHOB</name>
<dbReference type="GO" id="GO:0046872">
    <property type="term" value="F:metal ion binding"/>
    <property type="evidence" value="ECO:0007669"/>
    <property type="project" value="UniProtKB-KW"/>
</dbReference>
<keyword evidence="15" id="KW-1185">Reference proteome</keyword>
<evidence type="ECO:0000256" key="5">
    <source>
        <dbReference type="ARBA" id="ARBA00022692"/>
    </source>
</evidence>
<keyword evidence="9" id="KW-0408">Iron</keyword>
<evidence type="ECO:0000256" key="8">
    <source>
        <dbReference type="ARBA" id="ARBA00023002"/>
    </source>
</evidence>
<feature type="transmembrane region" description="Helical" evidence="12">
    <location>
        <begin position="310"/>
        <end position="328"/>
    </location>
</feature>
<keyword evidence="8" id="KW-0560">Oxidoreductase</keyword>
<dbReference type="InterPro" id="IPR005804">
    <property type="entry name" value="FA_desaturase_dom"/>
</dbReference>
<evidence type="ECO:0000256" key="6">
    <source>
        <dbReference type="ARBA" id="ARBA00022723"/>
    </source>
</evidence>
<dbReference type="AlphaFoldDB" id="A0A5C6S7J1"/>
<keyword evidence="11 12" id="KW-0472">Membrane</keyword>
<evidence type="ECO:0000256" key="12">
    <source>
        <dbReference type="SAM" id="Phobius"/>
    </source>
</evidence>
<dbReference type="InterPro" id="IPR033885">
    <property type="entry name" value="AlkB/XylM"/>
</dbReference>
<sequence>MSGRVPSVAAFAFVSVAPAALLIWGAANGGWTIWAGFLWMAVAAPLADTIIARGFGDVEDGARFPGANALLVVLAIIHLDLLVGTLRAFANDWLSGLERVALFLGAGMWFGQVSNSFAHELIHRRSRGLFRLGAAVYVSLLFGHHVSAHRLVHHVHVATDGDPNSARKGESFWRFFPRAWFGSFKAGLMAERKRAASSGRLNPYVFWLGGAVLCMVLVWSIFGPRATLDYLLLCLYAQMQLMLSDYVQHYGLRRARDDGRPEPVGPRHSWDAPHPFSSLAMVNAPRHSDHHAHPGREYPVLRLGAEKRPMLPYSLPVMGAIAMVPPLWRRVMDRRVLRMN</sequence>
<dbReference type="CDD" id="cd03512">
    <property type="entry name" value="Alkane-hydroxylase"/>
    <property type="match status" value="1"/>
</dbReference>
<feature type="domain" description="Fatty acid desaturase" evidence="13">
    <location>
        <begin position="100"/>
        <end position="317"/>
    </location>
</feature>
<feature type="transmembrane region" description="Helical" evidence="12">
    <location>
        <begin position="201"/>
        <end position="222"/>
    </location>
</feature>
<accession>A0A5C6S7J1</accession>
<evidence type="ECO:0000256" key="7">
    <source>
        <dbReference type="ARBA" id="ARBA00022989"/>
    </source>
</evidence>
<dbReference type="Pfam" id="PF00487">
    <property type="entry name" value="FA_desaturase"/>
    <property type="match status" value="1"/>
</dbReference>
<dbReference type="PANTHER" id="PTHR38674:SF1">
    <property type="entry name" value="ALKANE 1-MONOOXYGENASE 1"/>
    <property type="match status" value="1"/>
</dbReference>
<keyword evidence="5 12" id="KW-0812">Transmembrane</keyword>
<dbReference type="GO" id="GO:0004497">
    <property type="term" value="F:monooxygenase activity"/>
    <property type="evidence" value="ECO:0007669"/>
    <property type="project" value="UniProtKB-KW"/>
</dbReference>
<feature type="transmembrane region" description="Helical" evidence="12">
    <location>
        <begin position="101"/>
        <end position="122"/>
    </location>
</feature>
<dbReference type="GO" id="GO:0006629">
    <property type="term" value="P:lipid metabolic process"/>
    <property type="evidence" value="ECO:0007669"/>
    <property type="project" value="InterPro"/>
</dbReference>
<dbReference type="OrthoDB" id="4759734at2"/>
<keyword evidence="7 12" id="KW-1133">Transmembrane helix</keyword>
<evidence type="ECO:0000313" key="15">
    <source>
        <dbReference type="Proteomes" id="UP000321562"/>
    </source>
</evidence>
<evidence type="ECO:0000256" key="9">
    <source>
        <dbReference type="ARBA" id="ARBA00023004"/>
    </source>
</evidence>
<comment type="caution">
    <text evidence="14">The sequence shown here is derived from an EMBL/GenBank/DDBJ whole genome shotgun (WGS) entry which is preliminary data.</text>
</comment>
<feature type="transmembrane region" description="Helical" evidence="12">
    <location>
        <begin position="7"/>
        <end position="27"/>
    </location>
</feature>
<evidence type="ECO:0000259" key="13">
    <source>
        <dbReference type="Pfam" id="PF00487"/>
    </source>
</evidence>
<reference evidence="14 15" key="1">
    <citation type="submission" date="2019-08" db="EMBL/GenBank/DDBJ databases">
        <authorList>
            <person name="Ye J."/>
        </authorList>
    </citation>
    <scope>NUCLEOTIDE SEQUENCE [LARGE SCALE GENOMIC DNA]</scope>
    <source>
        <strain evidence="14 15">TK008</strain>
    </source>
</reference>
<keyword evidence="10 14" id="KW-0503">Monooxygenase</keyword>
<comment type="similarity">
    <text evidence="2">Belongs to the fatty acid desaturase type 1 family. AlkB subfamily.</text>
</comment>
<keyword evidence="6" id="KW-0479">Metal-binding</keyword>
<keyword evidence="4" id="KW-0997">Cell inner membrane</keyword>
<feature type="transmembrane region" description="Helical" evidence="12">
    <location>
        <begin position="33"/>
        <end position="55"/>
    </location>
</feature>
<dbReference type="EMBL" id="VOPL01000001">
    <property type="protein sequence ID" value="TXB70477.1"/>
    <property type="molecule type" value="Genomic_DNA"/>
</dbReference>
<evidence type="ECO:0000313" key="14">
    <source>
        <dbReference type="EMBL" id="TXB70477.1"/>
    </source>
</evidence>
<evidence type="ECO:0000256" key="2">
    <source>
        <dbReference type="ARBA" id="ARBA00010823"/>
    </source>
</evidence>
<comment type="subcellular location">
    <subcellularLocation>
        <location evidence="1">Cell inner membrane</location>
        <topology evidence="1">Multi-pass membrane protein</topology>
    </subcellularLocation>
</comment>
<organism evidence="14 15">
    <name type="scientific">Paracoccus aurantiacus</name>
    <dbReference type="NCBI Taxonomy" id="2599412"/>
    <lineage>
        <taxon>Bacteria</taxon>
        <taxon>Pseudomonadati</taxon>
        <taxon>Pseudomonadota</taxon>
        <taxon>Alphaproteobacteria</taxon>
        <taxon>Rhodobacterales</taxon>
        <taxon>Paracoccaceae</taxon>
        <taxon>Paracoccus</taxon>
    </lineage>
</organism>
<evidence type="ECO:0000256" key="4">
    <source>
        <dbReference type="ARBA" id="ARBA00022519"/>
    </source>
</evidence>
<evidence type="ECO:0000256" key="10">
    <source>
        <dbReference type="ARBA" id="ARBA00023033"/>
    </source>
</evidence>
<dbReference type="GO" id="GO:0005886">
    <property type="term" value="C:plasma membrane"/>
    <property type="evidence" value="ECO:0007669"/>
    <property type="project" value="UniProtKB-SubCell"/>
</dbReference>
<feature type="transmembrane region" description="Helical" evidence="12">
    <location>
        <begin position="67"/>
        <end position="89"/>
    </location>
</feature>
<keyword evidence="3" id="KW-1003">Cell membrane</keyword>
<gene>
    <name evidence="14" type="ORF">FQV27_00960</name>
</gene>
<evidence type="ECO:0000256" key="3">
    <source>
        <dbReference type="ARBA" id="ARBA00022475"/>
    </source>
</evidence>
<dbReference type="PANTHER" id="PTHR38674">
    <property type="entry name" value="ALKANE 1-MONOOXYGENASE 1"/>
    <property type="match status" value="1"/>
</dbReference>
<evidence type="ECO:0000256" key="11">
    <source>
        <dbReference type="ARBA" id="ARBA00023136"/>
    </source>
</evidence>